<evidence type="ECO:0000256" key="2">
    <source>
        <dbReference type="ARBA" id="ARBA00016887"/>
    </source>
</evidence>
<sequence>MTSAPARIILICSGKGGVGKTTLTANLGIALARLGERTVVLDADFGLRNLDLLLGLENRIVYTAQEVLAETCRLEQALVKHKQEPNLALLPAGNPRMLEWLTPEDMQRIVAMVAERADYVLIDCPAGIEDGFKNAAAAAREAIVITTPEVSAVRDADRVIGLLNTRGVAPVQLVLNRVRPRMMASQEMLGVDDVTDILALPLVGLVVEDEQVIVSTNRGEPLTLNGNGSPAAKAYQNIARRLRGEDVPLEDPSKARRGLRARLMNKIRKTTGLF</sequence>
<evidence type="ECO:0000313" key="10">
    <source>
        <dbReference type="EMBL" id="MEA5392787.1"/>
    </source>
</evidence>
<dbReference type="InterPro" id="IPR025501">
    <property type="entry name" value="MinD_FleN"/>
</dbReference>
<dbReference type="CDD" id="cd02036">
    <property type="entry name" value="MinD"/>
    <property type="match status" value="1"/>
</dbReference>
<dbReference type="PIRSF" id="PIRSF003092">
    <property type="entry name" value="MinD"/>
    <property type="match status" value="1"/>
</dbReference>
<keyword evidence="11" id="KW-1185">Reference proteome</keyword>
<reference evidence="10 11" key="1">
    <citation type="submission" date="2023-12" db="EMBL/GenBank/DDBJ databases">
        <title>Baltic Sea Cyanobacteria.</title>
        <authorList>
            <person name="Delbaje E."/>
            <person name="Fewer D.P."/>
            <person name="Shishido T.K."/>
        </authorList>
    </citation>
    <scope>NUCLEOTIDE SEQUENCE [LARGE SCALE GENOMIC DNA]</scope>
    <source>
        <strain evidence="10 11">UHCC 0139</strain>
    </source>
</reference>
<dbReference type="InterPro" id="IPR010223">
    <property type="entry name" value="MinD"/>
</dbReference>
<dbReference type="PANTHER" id="PTHR43384:SF6">
    <property type="entry name" value="SEPTUM SITE-DETERMINING PROTEIN MIND HOMOLOG, CHLOROPLASTIC"/>
    <property type="match status" value="1"/>
</dbReference>
<dbReference type="SUPFAM" id="SSF52540">
    <property type="entry name" value="P-loop containing nucleoside triphosphate hydrolases"/>
    <property type="match status" value="1"/>
</dbReference>
<evidence type="ECO:0000256" key="6">
    <source>
        <dbReference type="ARBA" id="ARBA00023210"/>
    </source>
</evidence>
<evidence type="ECO:0000256" key="1">
    <source>
        <dbReference type="ARBA" id="ARBA00010257"/>
    </source>
</evidence>
<evidence type="ECO:0000313" key="11">
    <source>
        <dbReference type="Proteomes" id="UP001304461"/>
    </source>
</evidence>
<keyword evidence="7" id="KW-0131">Cell cycle</keyword>
<dbReference type="Gene3D" id="3.40.50.300">
    <property type="entry name" value="P-loop containing nucleotide triphosphate hydrolases"/>
    <property type="match status" value="1"/>
</dbReference>
<name>A0ABU5RYB7_9CYAN</name>
<dbReference type="InterPro" id="IPR050625">
    <property type="entry name" value="ParA/MinD_ATPase"/>
</dbReference>
<accession>A0ABU5RYB7</accession>
<evidence type="ECO:0000256" key="5">
    <source>
        <dbReference type="ARBA" id="ARBA00022840"/>
    </source>
</evidence>
<dbReference type="PANTHER" id="PTHR43384">
    <property type="entry name" value="SEPTUM SITE-DETERMINING PROTEIN MIND HOMOLOG, CHLOROPLASTIC-RELATED"/>
    <property type="match status" value="1"/>
</dbReference>
<keyword evidence="5" id="KW-0067">ATP-binding</keyword>
<comment type="caution">
    <text evidence="10">The sequence shown here is derived from an EMBL/GenBank/DDBJ whole genome shotgun (WGS) entry which is preliminary data.</text>
</comment>
<evidence type="ECO:0000256" key="4">
    <source>
        <dbReference type="ARBA" id="ARBA00022741"/>
    </source>
</evidence>
<dbReference type="EMBL" id="JAYGHX010000017">
    <property type="protein sequence ID" value="MEA5392787.1"/>
    <property type="molecule type" value="Genomic_DNA"/>
</dbReference>
<proteinExistence type="inferred from homology"/>
<organism evidence="10 11">
    <name type="scientific">Cyanobium gracile UHCC 0139</name>
    <dbReference type="NCBI Taxonomy" id="3110308"/>
    <lineage>
        <taxon>Bacteria</taxon>
        <taxon>Bacillati</taxon>
        <taxon>Cyanobacteriota</taxon>
        <taxon>Cyanophyceae</taxon>
        <taxon>Synechococcales</taxon>
        <taxon>Prochlorococcaceae</taxon>
        <taxon>Cyanobium</taxon>
    </lineage>
</organism>
<comment type="function">
    <text evidence="8">ATPase required for the correct placement of the division site. Cell division inhibitors MinC and MinD act in concert to form an inhibitor capable of blocking formation of the polar Z ring septums. Rapidly oscillates between the poles of the cell to destabilize FtsZ filaments that have formed before they mature into polar Z rings.</text>
</comment>
<evidence type="ECO:0000256" key="3">
    <source>
        <dbReference type="ARBA" id="ARBA00022618"/>
    </source>
</evidence>
<keyword evidence="6" id="KW-0717">Septation</keyword>
<evidence type="ECO:0000256" key="7">
    <source>
        <dbReference type="ARBA" id="ARBA00023306"/>
    </source>
</evidence>
<dbReference type="Pfam" id="PF10609">
    <property type="entry name" value="ParA"/>
    <property type="match status" value="1"/>
</dbReference>
<dbReference type="Proteomes" id="UP001304461">
    <property type="component" value="Unassembled WGS sequence"/>
</dbReference>
<dbReference type="InterPro" id="IPR027417">
    <property type="entry name" value="P-loop_NTPase"/>
</dbReference>
<evidence type="ECO:0000256" key="9">
    <source>
        <dbReference type="ARBA" id="ARBA00032845"/>
    </source>
</evidence>
<dbReference type="NCBIfam" id="TIGR01968">
    <property type="entry name" value="minD_bact"/>
    <property type="match status" value="1"/>
</dbReference>
<keyword evidence="4" id="KW-0547">Nucleotide-binding</keyword>
<keyword evidence="3" id="KW-0132">Cell division</keyword>
<protein>
    <recommendedName>
        <fullName evidence="2">Septum site-determining protein MinD</fullName>
    </recommendedName>
    <alternativeName>
        <fullName evidence="9">Cell division inhibitor MinD</fullName>
    </alternativeName>
</protein>
<comment type="similarity">
    <text evidence="1">Belongs to the ParA family. MinD subfamily.</text>
</comment>
<evidence type="ECO:0000256" key="8">
    <source>
        <dbReference type="ARBA" id="ARBA00025436"/>
    </source>
</evidence>
<dbReference type="InterPro" id="IPR033756">
    <property type="entry name" value="YlxH/NBP35"/>
</dbReference>
<gene>
    <name evidence="10" type="primary">minD</name>
    <name evidence="10" type="ORF">VB738_16105</name>
</gene>